<accession>A0AAD9QU03</accession>
<dbReference type="EMBL" id="JARQWQ010000014">
    <property type="protein sequence ID" value="KAK2567360.1"/>
    <property type="molecule type" value="Genomic_DNA"/>
</dbReference>
<sequence length="564" mass="64335">MFGVDEPISDYQKVIRERASQSLEPLRYAFNSPVKIPSPKRSGYAGESYLSAVSRLKTLLKRYEDSKIVQPSILAVTSKPSGTSNGQAFSADSNLWPDTSEVTQLLENQFTVLQHLEGQVEFYKGALESLKQRTQHVVNENETLFDQIKTQAVTQVLASEIHPESENELQSGSRGKMSGLQAPVNRRRDDVDGEDDYDGNTSGARESQPKTNLHREANTDKGQRDKGKTSQEYHPNDTERRTVMPNAATFTSAFQDSFRMGSIDSMEKIRKLHEAKTKHLETLLYSTRAQKLLVDQRNQPALCVKCGQQAALLSNYDSDASMDTINKLSKERDDLMDTLTEQKAVLGQVRQREFEAYNQVKKSCHMVEQAQLEKAEAIIQVRQLKEYWHKERERHDQYLKLSNEKLEKEREKIREANQVERNNLNKQLDASHEARSALENQLERLTREKVDLATELEQAKGQIMAHTTEIAQTGVNVQQELEQTRKKLLVAHQEITALKATTQQSQRERELDKTRTASETESLRRRLQGAEKGLVESKEDCLRLTERLDLAEREVNCSATIMQS</sequence>
<dbReference type="GO" id="GO:0005813">
    <property type="term" value="C:centrosome"/>
    <property type="evidence" value="ECO:0007669"/>
    <property type="project" value="InterPro"/>
</dbReference>
<evidence type="ECO:0000256" key="2">
    <source>
        <dbReference type="SAM" id="MobiDB-lite"/>
    </source>
</evidence>
<dbReference type="Pfam" id="PF15964">
    <property type="entry name" value="CCCAP"/>
    <property type="match status" value="1"/>
</dbReference>
<keyword evidence="1" id="KW-0175">Coiled coil</keyword>
<keyword evidence="4" id="KW-1185">Reference proteome</keyword>
<dbReference type="AlphaFoldDB" id="A0AAD9QU03"/>
<feature type="region of interest" description="Disordered" evidence="2">
    <location>
        <begin position="162"/>
        <end position="242"/>
    </location>
</feature>
<comment type="caution">
    <text evidence="3">The sequence shown here is derived from an EMBL/GenBank/DDBJ whole genome shotgun (WGS) entry which is preliminary data.</text>
</comment>
<protein>
    <submittedName>
        <fullName evidence="3">Serologically defined colon cancer antigen 8-like protein</fullName>
    </submittedName>
</protein>
<dbReference type="GO" id="GO:0007098">
    <property type="term" value="P:centrosome cycle"/>
    <property type="evidence" value="ECO:0007669"/>
    <property type="project" value="InterPro"/>
</dbReference>
<gene>
    <name evidence="3" type="ORF">P5673_008158</name>
</gene>
<evidence type="ECO:0000313" key="4">
    <source>
        <dbReference type="Proteomes" id="UP001249851"/>
    </source>
</evidence>
<feature type="region of interest" description="Disordered" evidence="2">
    <location>
        <begin position="500"/>
        <end position="530"/>
    </location>
</feature>
<reference evidence="3" key="1">
    <citation type="journal article" date="2023" name="G3 (Bethesda)">
        <title>Whole genome assembly and annotation of the endangered Caribbean coral Acropora cervicornis.</title>
        <authorList>
            <person name="Selwyn J.D."/>
            <person name="Vollmer S.V."/>
        </authorList>
    </citation>
    <scope>NUCLEOTIDE SEQUENCE</scope>
    <source>
        <strain evidence="3">K2</strain>
    </source>
</reference>
<dbReference type="GO" id="GO:0035148">
    <property type="term" value="P:tube formation"/>
    <property type="evidence" value="ECO:0007669"/>
    <property type="project" value="TreeGrafter"/>
</dbReference>
<organism evidence="3 4">
    <name type="scientific">Acropora cervicornis</name>
    <name type="common">Staghorn coral</name>
    <dbReference type="NCBI Taxonomy" id="6130"/>
    <lineage>
        <taxon>Eukaryota</taxon>
        <taxon>Metazoa</taxon>
        <taxon>Cnidaria</taxon>
        <taxon>Anthozoa</taxon>
        <taxon>Hexacorallia</taxon>
        <taxon>Scleractinia</taxon>
        <taxon>Astrocoeniina</taxon>
        <taxon>Acroporidae</taxon>
        <taxon>Acropora</taxon>
    </lineage>
</organism>
<feature type="compositionally biased region" description="Basic and acidic residues" evidence="2">
    <location>
        <begin position="506"/>
        <end position="524"/>
    </location>
</feature>
<evidence type="ECO:0000256" key="1">
    <source>
        <dbReference type="SAM" id="Coils"/>
    </source>
</evidence>
<dbReference type="GO" id="GO:0030010">
    <property type="term" value="P:establishment of cell polarity"/>
    <property type="evidence" value="ECO:0007669"/>
    <property type="project" value="TreeGrafter"/>
</dbReference>
<dbReference type="GO" id="GO:0001764">
    <property type="term" value="P:neuron migration"/>
    <property type="evidence" value="ECO:0007669"/>
    <property type="project" value="TreeGrafter"/>
</dbReference>
<dbReference type="Proteomes" id="UP001249851">
    <property type="component" value="Unassembled WGS sequence"/>
</dbReference>
<proteinExistence type="predicted"/>
<dbReference type="PANTHER" id="PTHR34343:SF1">
    <property type="entry name" value="SEROLOGICALLY DEFINED COLON CANCER ANTIGEN 8"/>
    <property type="match status" value="1"/>
</dbReference>
<evidence type="ECO:0000313" key="3">
    <source>
        <dbReference type="EMBL" id="KAK2567360.1"/>
    </source>
</evidence>
<dbReference type="PANTHER" id="PTHR34343">
    <property type="entry name" value="SEROLOGICALLY DEFINED COLON CANCER ANTIGEN 8"/>
    <property type="match status" value="1"/>
</dbReference>
<name>A0AAD9QU03_ACRCE</name>
<feature type="compositionally biased region" description="Basic and acidic residues" evidence="2">
    <location>
        <begin position="213"/>
        <end position="242"/>
    </location>
</feature>
<reference evidence="3" key="2">
    <citation type="journal article" date="2023" name="Science">
        <title>Genomic signatures of disease resistance in endangered staghorn corals.</title>
        <authorList>
            <person name="Vollmer S.V."/>
            <person name="Selwyn J.D."/>
            <person name="Despard B.A."/>
            <person name="Roesel C.L."/>
        </authorList>
    </citation>
    <scope>NUCLEOTIDE SEQUENCE</scope>
    <source>
        <strain evidence="3">K2</strain>
    </source>
</reference>
<feature type="coiled-coil region" evidence="1">
    <location>
        <begin position="325"/>
        <end position="462"/>
    </location>
</feature>
<dbReference type="GO" id="GO:0005814">
    <property type="term" value="C:centriole"/>
    <property type="evidence" value="ECO:0007669"/>
    <property type="project" value="TreeGrafter"/>
</dbReference>
<dbReference type="InterPro" id="IPR031887">
    <property type="entry name" value="SDCCAG8"/>
</dbReference>
<feature type="compositionally biased region" description="Polar residues" evidence="2">
    <location>
        <begin position="199"/>
        <end position="211"/>
    </location>
</feature>